<dbReference type="InterPro" id="IPR019734">
    <property type="entry name" value="TPR_rpt"/>
</dbReference>
<dbReference type="EMBL" id="QSOB01000015">
    <property type="protein sequence ID" value="RGI66839.1"/>
    <property type="molecule type" value="Genomic_DNA"/>
</dbReference>
<name>A0A3E4E7U2_9FIRM</name>
<evidence type="ECO:0000256" key="1">
    <source>
        <dbReference type="PROSITE-ProRule" id="PRU00339"/>
    </source>
</evidence>
<reference evidence="2 3" key="1">
    <citation type="submission" date="2018-08" db="EMBL/GenBank/DDBJ databases">
        <title>A genome reference for cultivated species of the human gut microbiota.</title>
        <authorList>
            <person name="Zou Y."/>
            <person name="Xue W."/>
            <person name="Luo G."/>
        </authorList>
    </citation>
    <scope>NUCLEOTIDE SEQUENCE [LARGE SCALE GENOMIC DNA]</scope>
    <source>
        <strain evidence="2 3">TM10-3</strain>
    </source>
</reference>
<sequence>MNAVDKYSTDNIADNEMIIAVDDVVKKDYDSAVVRIKKALARLESLATAEIIRSRDLKAMVYSNIGSSYSKMGRDKEAQRYFNDARDEYDSSSEKSEECHKSWVMFDYINHAINDRYVALS</sequence>
<protein>
    <submittedName>
        <fullName evidence="2">Tetratricopeptide repeat protein</fullName>
    </submittedName>
</protein>
<dbReference type="Proteomes" id="UP000260642">
    <property type="component" value="Unassembled WGS sequence"/>
</dbReference>
<evidence type="ECO:0000313" key="2">
    <source>
        <dbReference type="EMBL" id="RGI66839.1"/>
    </source>
</evidence>
<accession>A0A3E4E7U2</accession>
<dbReference type="PROSITE" id="PS50005">
    <property type="entry name" value="TPR"/>
    <property type="match status" value="1"/>
</dbReference>
<proteinExistence type="predicted"/>
<feature type="repeat" description="TPR" evidence="1">
    <location>
        <begin position="59"/>
        <end position="92"/>
    </location>
</feature>
<gene>
    <name evidence="2" type="ORF">DXD95_10780</name>
</gene>
<organism evidence="2 3">
    <name type="scientific">Agathobacter rectalis</name>
    <dbReference type="NCBI Taxonomy" id="39491"/>
    <lineage>
        <taxon>Bacteria</taxon>
        <taxon>Bacillati</taxon>
        <taxon>Bacillota</taxon>
        <taxon>Clostridia</taxon>
        <taxon>Lachnospirales</taxon>
        <taxon>Lachnospiraceae</taxon>
        <taxon>Agathobacter</taxon>
    </lineage>
</organism>
<dbReference type="AlphaFoldDB" id="A0A3E4E7U2"/>
<dbReference type="Gene3D" id="1.25.40.10">
    <property type="entry name" value="Tetratricopeptide repeat domain"/>
    <property type="match status" value="1"/>
</dbReference>
<dbReference type="InterPro" id="IPR011990">
    <property type="entry name" value="TPR-like_helical_dom_sf"/>
</dbReference>
<evidence type="ECO:0000313" key="3">
    <source>
        <dbReference type="Proteomes" id="UP000260642"/>
    </source>
</evidence>
<comment type="caution">
    <text evidence="2">The sequence shown here is derived from an EMBL/GenBank/DDBJ whole genome shotgun (WGS) entry which is preliminary data.</text>
</comment>
<dbReference type="SUPFAM" id="SSF48452">
    <property type="entry name" value="TPR-like"/>
    <property type="match status" value="1"/>
</dbReference>
<keyword evidence="1" id="KW-0802">TPR repeat</keyword>